<name>A0A368SKY6_SETIT</name>
<sequence length="418" mass="43193">MAMALEPFFFTPPPAPRHLAELRIEPAHSAVAFSAPCAADAGRKRRCLLPASSVRKRMLLELAPFDPAPGTPPPPPSRTPTPSPTPPPSPMASRAGSSAAAEFSFAPGLRSIQPTTAAGNMFAFPENAPTTPGGSEANSAGNMFAFLAAPERPNTPTGPTPRGGFVFAASPEGPLTPTSRGSSTSGLTFLASPKQPLTPTGPIAGGREPSLMATGSGAAAPLLSPKPARTGATDSGGFRSTGPAKETTLGPVGLATTSFVFSASRSPTPPSGGSKKRRRPNLRIKTTTRRMSPRLWAEDSPSPQLQQLTPPPQKLAKMNSSDNGEASRSSIMSGPCCLFVTSPAKAAKQEAKKAFSEASRSPAGSRCTSPARPSSPEKPSKPEREVEVSSAACSGAEVVVRVTCKCGVHKEFSFDHHL</sequence>
<feature type="region of interest" description="Disordered" evidence="1">
    <location>
        <begin position="60"/>
        <end position="102"/>
    </location>
</feature>
<accession>A0A368SKY6</accession>
<feature type="compositionally biased region" description="Basic residues" evidence="1">
    <location>
        <begin position="274"/>
        <end position="292"/>
    </location>
</feature>
<dbReference type="STRING" id="4555.A0A368SKY6"/>
<dbReference type="OrthoDB" id="693905at2759"/>
<organism evidence="2">
    <name type="scientific">Setaria italica</name>
    <name type="common">Foxtail millet</name>
    <name type="synonym">Panicum italicum</name>
    <dbReference type="NCBI Taxonomy" id="4555"/>
    <lineage>
        <taxon>Eukaryota</taxon>
        <taxon>Viridiplantae</taxon>
        <taxon>Streptophyta</taxon>
        <taxon>Embryophyta</taxon>
        <taxon>Tracheophyta</taxon>
        <taxon>Spermatophyta</taxon>
        <taxon>Magnoliopsida</taxon>
        <taxon>Liliopsida</taxon>
        <taxon>Poales</taxon>
        <taxon>Poaceae</taxon>
        <taxon>PACMAD clade</taxon>
        <taxon>Panicoideae</taxon>
        <taxon>Panicodae</taxon>
        <taxon>Paniceae</taxon>
        <taxon>Cenchrinae</taxon>
        <taxon>Setaria</taxon>
    </lineage>
</organism>
<feature type="compositionally biased region" description="Pro residues" evidence="1">
    <location>
        <begin position="66"/>
        <end position="90"/>
    </location>
</feature>
<feature type="compositionally biased region" description="Polar residues" evidence="1">
    <location>
        <begin position="318"/>
        <end position="330"/>
    </location>
</feature>
<reference evidence="2" key="1">
    <citation type="journal article" date="2012" name="Nat. Biotechnol.">
        <title>Reference genome sequence of the model plant Setaria.</title>
        <authorList>
            <person name="Bennetzen J.L."/>
            <person name="Schmutz J."/>
            <person name="Wang H."/>
            <person name="Percifield R."/>
            <person name="Hawkins J."/>
            <person name="Pontaroli A.C."/>
            <person name="Estep M."/>
            <person name="Feng L."/>
            <person name="Vaughn J.N."/>
            <person name="Grimwood J."/>
            <person name="Jenkins J."/>
            <person name="Barry K."/>
            <person name="Lindquist E."/>
            <person name="Hellsten U."/>
            <person name="Deshpande S."/>
            <person name="Wang X."/>
            <person name="Wu X."/>
            <person name="Mitros T."/>
            <person name="Triplett J."/>
            <person name="Yang X."/>
            <person name="Ye C.Y."/>
            <person name="Mauro-Herrera M."/>
            <person name="Wang L."/>
            <person name="Li P."/>
            <person name="Sharma M."/>
            <person name="Sharma R."/>
            <person name="Ronald P.C."/>
            <person name="Panaud O."/>
            <person name="Kellogg E.A."/>
            <person name="Brutnell T.P."/>
            <person name="Doust A.N."/>
            <person name="Tuskan G.A."/>
            <person name="Rokhsar D."/>
            <person name="Devos K.M."/>
        </authorList>
    </citation>
    <scope>NUCLEOTIDE SEQUENCE [LARGE SCALE GENOMIC DNA]</scope>
    <source>
        <strain evidence="2">Yugu1</strain>
    </source>
</reference>
<dbReference type="KEGG" id="sita:101766908"/>
<protein>
    <submittedName>
        <fullName evidence="2">Uncharacterized protein</fullName>
    </submittedName>
</protein>
<reference evidence="2" key="2">
    <citation type="submission" date="2015-07" db="EMBL/GenBank/DDBJ databases">
        <authorList>
            <person name="Noorani M."/>
        </authorList>
    </citation>
    <scope>NUCLEOTIDE SEQUENCE</scope>
    <source>
        <strain evidence="2">Yugu1</strain>
    </source>
</reference>
<dbReference type="AlphaFoldDB" id="A0A368SKY6"/>
<evidence type="ECO:0000313" key="2">
    <source>
        <dbReference type="EMBL" id="RCV43105.1"/>
    </source>
</evidence>
<proteinExistence type="predicted"/>
<gene>
    <name evidence="2" type="ORF">SETIT_9G268600v2</name>
</gene>
<dbReference type="EMBL" id="CM003536">
    <property type="protein sequence ID" value="RCV43105.1"/>
    <property type="molecule type" value="Genomic_DNA"/>
</dbReference>
<feature type="compositionally biased region" description="Low complexity" evidence="1">
    <location>
        <begin position="91"/>
        <end position="102"/>
    </location>
</feature>
<feature type="compositionally biased region" description="Polar residues" evidence="1">
    <location>
        <begin position="176"/>
        <end position="187"/>
    </location>
</feature>
<feature type="compositionally biased region" description="Basic and acidic residues" evidence="1">
    <location>
        <begin position="378"/>
        <end position="387"/>
    </location>
</feature>
<feature type="region of interest" description="Disordered" evidence="1">
    <location>
        <begin position="175"/>
        <end position="330"/>
    </location>
</feature>
<evidence type="ECO:0000256" key="1">
    <source>
        <dbReference type="SAM" id="MobiDB-lite"/>
    </source>
</evidence>
<feature type="region of interest" description="Disordered" evidence="1">
    <location>
        <begin position="348"/>
        <end position="391"/>
    </location>
</feature>
<feature type="compositionally biased region" description="Polar residues" evidence="1">
    <location>
        <begin position="255"/>
        <end position="266"/>
    </location>
</feature>